<feature type="domain" description="Acyl-CoA dehydrogenase C-terminal" evidence="3">
    <location>
        <begin position="253"/>
        <end position="374"/>
    </location>
</feature>
<name>A0A1U7IYW4_9CYAN</name>
<gene>
    <name evidence="4" type="ORF">NIES30_23875</name>
</gene>
<keyword evidence="5" id="KW-1185">Reference proteome</keyword>
<evidence type="ECO:0000259" key="3">
    <source>
        <dbReference type="Pfam" id="PF08028"/>
    </source>
</evidence>
<dbReference type="GO" id="GO:0050660">
    <property type="term" value="F:flavin adenine dinucleotide binding"/>
    <property type="evidence" value="ECO:0007669"/>
    <property type="project" value="InterPro"/>
</dbReference>
<dbReference type="InterPro" id="IPR009100">
    <property type="entry name" value="AcylCoA_DH/oxidase_NM_dom_sf"/>
</dbReference>
<keyword evidence="1" id="KW-0560">Oxidoreductase</keyword>
<evidence type="ECO:0000256" key="1">
    <source>
        <dbReference type="ARBA" id="ARBA00023002"/>
    </source>
</evidence>
<dbReference type="Gene3D" id="1.20.140.10">
    <property type="entry name" value="Butyryl-CoA Dehydrogenase, subunit A, domain 3"/>
    <property type="match status" value="1"/>
</dbReference>
<evidence type="ECO:0000313" key="5">
    <source>
        <dbReference type="Proteomes" id="UP000185557"/>
    </source>
</evidence>
<sequence>MPVSGGVLITAELLTLPLAPELAIADLLPLAGQLADDFAAQAAAVDQPGAFPVNEFEQLARAGFLAAPLRTHLGGCGLGIESATTHDLLRLLKHIGRGNLAIGRVYEGHVNALQLIQTFGTAEQVERYGREARNQHKLFGVWNAEDAEGLHLVPTGPDRYRLEGAKTFCSGGGHVERPFVNGKLPDGSWQMCIVPMEAVGTRCDRDWWQPMGMRATASYKIDFSGVEVGAEALIGQPGDYLRQPWLTAGVVRFAAVQLGGAEALFDLTRQYLQGEQRTEHPYQQERLGQMAIALESGNLWLRGAADRLADYDTQFGGTPDVVHPHQARLVAYANMMRTAIEQICIDTMQLCQRSVGTRGLLPPHAMERVIRDLTLYLRQPAFDAALAGVGGYALAQTTPADRLW</sequence>
<evidence type="ECO:0000313" key="4">
    <source>
        <dbReference type="EMBL" id="OKH43977.1"/>
    </source>
</evidence>
<dbReference type="RefSeq" id="WP_073610954.1">
    <property type="nucleotide sequence ID" value="NZ_MRCG01000027.1"/>
</dbReference>
<dbReference type="InterPro" id="IPR013786">
    <property type="entry name" value="AcylCoA_DH/ox_N"/>
</dbReference>
<dbReference type="Gene3D" id="1.10.540.10">
    <property type="entry name" value="Acyl-CoA dehydrogenase/oxidase, N-terminal domain"/>
    <property type="match status" value="1"/>
</dbReference>
<dbReference type="InterPro" id="IPR046373">
    <property type="entry name" value="Acyl-CoA_Oxase/DH_mid-dom_sf"/>
</dbReference>
<dbReference type="EMBL" id="MRCG01000027">
    <property type="protein sequence ID" value="OKH43977.1"/>
    <property type="molecule type" value="Genomic_DNA"/>
</dbReference>
<dbReference type="Gene3D" id="2.40.110.10">
    <property type="entry name" value="Butyryl-CoA Dehydrogenase, subunit A, domain 2"/>
    <property type="match status" value="1"/>
</dbReference>
<dbReference type="SUPFAM" id="SSF56645">
    <property type="entry name" value="Acyl-CoA dehydrogenase NM domain-like"/>
    <property type="match status" value="1"/>
</dbReference>
<dbReference type="PANTHER" id="PTHR43884:SF12">
    <property type="entry name" value="ISOVALERYL-COA DEHYDROGENASE, MITOCHONDRIAL-RELATED"/>
    <property type="match status" value="1"/>
</dbReference>
<proteinExistence type="predicted"/>
<organism evidence="4 5">
    <name type="scientific">Phormidium tenue NIES-30</name>
    <dbReference type="NCBI Taxonomy" id="549789"/>
    <lineage>
        <taxon>Bacteria</taxon>
        <taxon>Bacillati</taxon>
        <taxon>Cyanobacteriota</taxon>
        <taxon>Cyanophyceae</taxon>
        <taxon>Oscillatoriophycideae</taxon>
        <taxon>Oscillatoriales</taxon>
        <taxon>Oscillatoriaceae</taxon>
        <taxon>Phormidium</taxon>
    </lineage>
</organism>
<protein>
    <submittedName>
        <fullName evidence="4">Acyl-CoA dehydrogenase</fullName>
    </submittedName>
</protein>
<dbReference type="CDD" id="cd00567">
    <property type="entry name" value="ACAD"/>
    <property type="match status" value="1"/>
</dbReference>
<dbReference type="STRING" id="549789.NIES30_23875"/>
<dbReference type="PIRSF" id="PIRSF016578">
    <property type="entry name" value="HsaA"/>
    <property type="match status" value="1"/>
</dbReference>
<dbReference type="PANTHER" id="PTHR43884">
    <property type="entry name" value="ACYL-COA DEHYDROGENASE"/>
    <property type="match status" value="1"/>
</dbReference>
<dbReference type="Pfam" id="PF08028">
    <property type="entry name" value="Acyl-CoA_dh_2"/>
    <property type="match status" value="1"/>
</dbReference>
<dbReference type="SUPFAM" id="SSF47203">
    <property type="entry name" value="Acyl-CoA dehydrogenase C-terminal domain-like"/>
    <property type="match status" value="1"/>
</dbReference>
<reference evidence="4 5" key="1">
    <citation type="submission" date="2016-11" db="EMBL/GenBank/DDBJ databases">
        <title>Draft Genome Sequences of Nine Cyanobacterial Strains from Diverse Habitats.</title>
        <authorList>
            <person name="Zhu T."/>
            <person name="Hou S."/>
            <person name="Lu X."/>
            <person name="Hess W.R."/>
        </authorList>
    </citation>
    <scope>NUCLEOTIDE SEQUENCE [LARGE SCALE GENOMIC DNA]</scope>
    <source>
        <strain evidence="4 5">NIES-30</strain>
    </source>
</reference>
<dbReference type="InterPro" id="IPR013107">
    <property type="entry name" value="Acyl-CoA_DH_C"/>
</dbReference>
<dbReference type="GO" id="GO:0003995">
    <property type="term" value="F:acyl-CoA dehydrogenase activity"/>
    <property type="evidence" value="ECO:0007669"/>
    <property type="project" value="TreeGrafter"/>
</dbReference>
<dbReference type="AlphaFoldDB" id="A0A1U7IYW4"/>
<accession>A0A1U7IYW4</accession>
<dbReference type="InterPro" id="IPR036250">
    <property type="entry name" value="AcylCo_DH-like_C"/>
</dbReference>
<dbReference type="OrthoDB" id="571684at2"/>
<dbReference type="Proteomes" id="UP000185557">
    <property type="component" value="Unassembled WGS sequence"/>
</dbReference>
<comment type="caution">
    <text evidence="4">The sequence shown here is derived from an EMBL/GenBank/DDBJ whole genome shotgun (WGS) entry which is preliminary data.</text>
</comment>
<dbReference type="Pfam" id="PF02771">
    <property type="entry name" value="Acyl-CoA_dh_N"/>
    <property type="match status" value="1"/>
</dbReference>
<dbReference type="InterPro" id="IPR037069">
    <property type="entry name" value="AcylCoA_DH/ox_N_sf"/>
</dbReference>
<evidence type="ECO:0000259" key="2">
    <source>
        <dbReference type="Pfam" id="PF02771"/>
    </source>
</evidence>
<feature type="domain" description="Acyl-CoA dehydrogenase/oxidase N-terminal" evidence="2">
    <location>
        <begin position="36"/>
        <end position="128"/>
    </location>
</feature>